<accession>A0ACB8BYH7</accession>
<dbReference type="Proteomes" id="UP000790709">
    <property type="component" value="Unassembled WGS sequence"/>
</dbReference>
<dbReference type="EMBL" id="MU266337">
    <property type="protein sequence ID" value="KAH7929908.1"/>
    <property type="molecule type" value="Genomic_DNA"/>
</dbReference>
<protein>
    <submittedName>
        <fullName evidence="1">GroES-like protein</fullName>
    </submittedName>
</protein>
<organism evidence="1 2">
    <name type="scientific">Leucogyrophana mollusca</name>
    <dbReference type="NCBI Taxonomy" id="85980"/>
    <lineage>
        <taxon>Eukaryota</taxon>
        <taxon>Fungi</taxon>
        <taxon>Dikarya</taxon>
        <taxon>Basidiomycota</taxon>
        <taxon>Agaricomycotina</taxon>
        <taxon>Agaricomycetes</taxon>
        <taxon>Agaricomycetidae</taxon>
        <taxon>Boletales</taxon>
        <taxon>Boletales incertae sedis</taxon>
        <taxon>Leucogyrophana</taxon>
    </lineage>
</organism>
<evidence type="ECO:0000313" key="1">
    <source>
        <dbReference type="EMBL" id="KAH7929908.1"/>
    </source>
</evidence>
<comment type="caution">
    <text evidence="1">The sequence shown here is derived from an EMBL/GenBank/DDBJ whole genome shotgun (WGS) entry which is preliminary data.</text>
</comment>
<gene>
    <name evidence="1" type="ORF">BV22DRAFT_1001874</name>
</gene>
<sequence>MSSQTALWLTEKLGSFKVGPKDIPIPGPGEILVKVHSVGLNPVDWKIQATGFWVENYPAVLGNEAAGTVEALGEGVTAFVKGDKVFHQGTMDNRKATFQQFVVVPASIVSKIPDNISFDQAASLPVCVATAVIPLYSQPSTGIGYQAPWDGGRAKYSGQPILVLGGATSVGQYVIQFARLSGFSPIITTASLHNSALLKSLGATHVIDRNLPFSALSDEISRVTTAPIQLVYDAVSLADTQQAGYDILAPGGYIVLVLGSTIKTTEGDNKKILGVFGSFHAPDNVALGEVVAPQLTKLLADGDIVPNVVEVVPGGLHGIVSGLERLKNNLVSAKKLVVRPGDTV</sequence>
<proteinExistence type="predicted"/>
<name>A0ACB8BYH7_9AGAM</name>
<evidence type="ECO:0000313" key="2">
    <source>
        <dbReference type="Proteomes" id="UP000790709"/>
    </source>
</evidence>
<keyword evidence="2" id="KW-1185">Reference proteome</keyword>
<reference evidence="1" key="1">
    <citation type="journal article" date="2021" name="New Phytol.">
        <title>Evolutionary innovations through gain and loss of genes in the ectomycorrhizal Boletales.</title>
        <authorList>
            <person name="Wu G."/>
            <person name="Miyauchi S."/>
            <person name="Morin E."/>
            <person name="Kuo A."/>
            <person name="Drula E."/>
            <person name="Varga T."/>
            <person name="Kohler A."/>
            <person name="Feng B."/>
            <person name="Cao Y."/>
            <person name="Lipzen A."/>
            <person name="Daum C."/>
            <person name="Hundley H."/>
            <person name="Pangilinan J."/>
            <person name="Johnson J."/>
            <person name="Barry K."/>
            <person name="LaButti K."/>
            <person name="Ng V."/>
            <person name="Ahrendt S."/>
            <person name="Min B."/>
            <person name="Choi I.G."/>
            <person name="Park H."/>
            <person name="Plett J.M."/>
            <person name="Magnuson J."/>
            <person name="Spatafora J.W."/>
            <person name="Nagy L.G."/>
            <person name="Henrissat B."/>
            <person name="Grigoriev I.V."/>
            <person name="Yang Z.L."/>
            <person name="Xu J."/>
            <person name="Martin F.M."/>
        </authorList>
    </citation>
    <scope>NUCLEOTIDE SEQUENCE</scope>
    <source>
        <strain evidence="1">KUC20120723A-06</strain>
    </source>
</reference>